<evidence type="ECO:0000313" key="2">
    <source>
        <dbReference type="EMBL" id="MCW9712644.1"/>
    </source>
</evidence>
<dbReference type="InterPro" id="IPR013783">
    <property type="entry name" value="Ig-like_fold"/>
</dbReference>
<keyword evidence="1" id="KW-0732">Signal</keyword>
<evidence type="ECO:0008006" key="4">
    <source>
        <dbReference type="Google" id="ProtNLM"/>
    </source>
</evidence>
<comment type="caution">
    <text evidence="2">The sequence shown here is derived from an EMBL/GenBank/DDBJ whole genome shotgun (WGS) entry which is preliminary data.</text>
</comment>
<dbReference type="Proteomes" id="UP001207337">
    <property type="component" value="Unassembled WGS sequence"/>
</dbReference>
<dbReference type="EMBL" id="JAJNDC010000001">
    <property type="protein sequence ID" value="MCW9712644.1"/>
    <property type="molecule type" value="Genomic_DNA"/>
</dbReference>
<evidence type="ECO:0000313" key="3">
    <source>
        <dbReference type="Proteomes" id="UP001207337"/>
    </source>
</evidence>
<reference evidence="2 3" key="1">
    <citation type="submission" date="2021-11" db="EMBL/GenBank/DDBJ databases">
        <title>Aliifidinibius sp. nov., a new bacterium isolated from saline soil.</title>
        <authorList>
            <person name="Galisteo C."/>
            <person name="De La Haba R."/>
            <person name="Sanchez-Porro C."/>
            <person name="Ventosa A."/>
        </authorList>
    </citation>
    <scope>NUCLEOTIDE SEQUENCE [LARGE SCALE GENOMIC DNA]</scope>
    <source>
        <strain evidence="2 3">KACC 190600</strain>
    </source>
</reference>
<evidence type="ECO:0000256" key="1">
    <source>
        <dbReference type="SAM" id="SignalP"/>
    </source>
</evidence>
<dbReference type="RefSeq" id="WP_265788755.1">
    <property type="nucleotide sequence ID" value="NZ_BAABRS010000001.1"/>
</dbReference>
<organism evidence="2 3">
    <name type="scientific">Fodinibius salicampi</name>
    <dbReference type="NCBI Taxonomy" id="1920655"/>
    <lineage>
        <taxon>Bacteria</taxon>
        <taxon>Pseudomonadati</taxon>
        <taxon>Balneolota</taxon>
        <taxon>Balneolia</taxon>
        <taxon>Balneolales</taxon>
        <taxon>Balneolaceae</taxon>
        <taxon>Fodinibius</taxon>
    </lineage>
</organism>
<accession>A0ABT3PXS5</accession>
<protein>
    <recommendedName>
        <fullName evidence="4">P pilus assembly protein, chaperone PapD</fullName>
    </recommendedName>
</protein>
<proteinExistence type="predicted"/>
<keyword evidence="3" id="KW-1185">Reference proteome</keyword>
<feature type="chain" id="PRO_5046429143" description="P pilus assembly protein, chaperone PapD" evidence="1">
    <location>
        <begin position="23"/>
        <end position="275"/>
    </location>
</feature>
<dbReference type="PROSITE" id="PS51257">
    <property type="entry name" value="PROKAR_LIPOPROTEIN"/>
    <property type="match status" value="1"/>
</dbReference>
<gene>
    <name evidence="2" type="ORF">LQ318_06985</name>
</gene>
<dbReference type="Gene3D" id="2.60.40.10">
    <property type="entry name" value="Immunoglobulins"/>
    <property type="match status" value="1"/>
</dbReference>
<sequence>MKKTAVTSIILFLSVLACEVQAQITIAPTMVFIDQQNRFGNFLVLNGSDQAQEVSIEFPFGYPATNAEGEVQMIYDDSTKAEQFGISNLVKGFPQSFVLQPGQRQVVRLTVRPKDFSDGTYWTRIKVTSNAQNPPIGEETDDEITAQITYKFEQITTLFYKHGETNTGIKINDFTHRKSDNSITFLADVSRSGNSPFLGSINLNILDSEGNTLLTRSAATSIYFDYRQTFDIPKDSLDEEEYTAEISFESQRPDVARENIIQMEPVSNSISFSRE</sequence>
<name>A0ABT3PXS5_9BACT</name>
<feature type="signal peptide" evidence="1">
    <location>
        <begin position="1"/>
        <end position="22"/>
    </location>
</feature>